<keyword evidence="3" id="KW-0274">FAD</keyword>
<accession>A0A9Q2XMI2</accession>
<dbReference type="GO" id="GO:0004497">
    <property type="term" value="F:monooxygenase activity"/>
    <property type="evidence" value="ECO:0007669"/>
    <property type="project" value="UniProtKB-KW"/>
</dbReference>
<evidence type="ECO:0000256" key="3">
    <source>
        <dbReference type="ARBA" id="ARBA00022827"/>
    </source>
</evidence>
<keyword evidence="5" id="KW-0560">Oxidoreductase</keyword>
<comment type="caution">
    <text evidence="5">The sequence shown here is derived from an EMBL/GenBank/DDBJ whole genome shotgun (WGS) entry which is preliminary data.</text>
</comment>
<organism evidence="5 6">
    <name type="scientific">Pseudomonas aegrilactucae</name>
    <dbReference type="NCBI Taxonomy" id="2854028"/>
    <lineage>
        <taxon>Bacteria</taxon>
        <taxon>Pseudomonadati</taxon>
        <taxon>Pseudomonadota</taxon>
        <taxon>Gammaproteobacteria</taxon>
        <taxon>Pseudomonadales</taxon>
        <taxon>Pseudomonadaceae</taxon>
        <taxon>Pseudomonas</taxon>
    </lineage>
</organism>
<evidence type="ECO:0000313" key="5">
    <source>
        <dbReference type="EMBL" id="MBV6289801.1"/>
    </source>
</evidence>
<name>A0A9Q2XMI2_9PSED</name>
<protein>
    <submittedName>
        <fullName evidence="5">FAD-dependent monooxygenase</fullName>
    </submittedName>
</protein>
<evidence type="ECO:0000313" key="6">
    <source>
        <dbReference type="Proteomes" id="UP001106592"/>
    </source>
</evidence>
<gene>
    <name evidence="5" type="ORF">KUO17_22680</name>
</gene>
<reference evidence="5" key="2">
    <citation type="journal article" date="2023" name="Plant Pathol.">
        <title>Dismantling and reorganizing Pseudomonas marginalis sensu#lato.</title>
        <authorList>
            <person name="Sawada H."/>
            <person name="Fujikawa T."/>
            <person name="Satou M."/>
        </authorList>
    </citation>
    <scope>NUCLEOTIDE SEQUENCE</scope>
    <source>
        <strain evidence="5">MAFF 301350</strain>
    </source>
</reference>
<keyword evidence="2" id="KW-0285">Flavoprotein</keyword>
<evidence type="ECO:0000256" key="1">
    <source>
        <dbReference type="ARBA" id="ARBA00001974"/>
    </source>
</evidence>
<dbReference type="InterPro" id="IPR002938">
    <property type="entry name" value="FAD-bd"/>
</dbReference>
<dbReference type="PANTHER" id="PTHR43004">
    <property type="entry name" value="TRK SYSTEM POTASSIUM UPTAKE PROTEIN"/>
    <property type="match status" value="1"/>
</dbReference>
<dbReference type="Proteomes" id="UP001106592">
    <property type="component" value="Unassembled WGS sequence"/>
</dbReference>
<evidence type="ECO:0000256" key="2">
    <source>
        <dbReference type="ARBA" id="ARBA00022630"/>
    </source>
</evidence>
<evidence type="ECO:0000259" key="4">
    <source>
        <dbReference type="Pfam" id="PF01494"/>
    </source>
</evidence>
<dbReference type="GO" id="GO:0071949">
    <property type="term" value="F:FAD binding"/>
    <property type="evidence" value="ECO:0007669"/>
    <property type="project" value="InterPro"/>
</dbReference>
<dbReference type="InterPro" id="IPR050641">
    <property type="entry name" value="RIFMO-like"/>
</dbReference>
<dbReference type="EMBL" id="JAHTBI010000094">
    <property type="protein sequence ID" value="MBV6289801.1"/>
    <property type="molecule type" value="Genomic_DNA"/>
</dbReference>
<comment type="cofactor">
    <cofactor evidence="1">
        <name>FAD</name>
        <dbReference type="ChEBI" id="CHEBI:57692"/>
    </cofactor>
</comment>
<reference evidence="5" key="1">
    <citation type="journal article" date="2022" name="Int. J. Syst. Evol. Microbiol.">
        <title>Pseudomonas aegrilactucae sp. nov. and Pseudomonas morbosilactucae sp. nov., pathogens causing bacterial rot of lettuce in Japan.</title>
        <authorList>
            <person name="Sawada H."/>
            <person name="Fujikawa T."/>
            <person name="Satou M."/>
        </authorList>
    </citation>
    <scope>NUCLEOTIDE SEQUENCE</scope>
    <source>
        <strain evidence="5">MAFF 301350</strain>
    </source>
</reference>
<proteinExistence type="predicted"/>
<keyword evidence="6" id="KW-1185">Reference proteome</keyword>
<dbReference type="Pfam" id="PF01494">
    <property type="entry name" value="FAD_binding_3"/>
    <property type="match status" value="1"/>
</dbReference>
<dbReference type="RefSeq" id="WP_217977823.1">
    <property type="nucleotide sequence ID" value="NZ_JAHTBI010000094.1"/>
</dbReference>
<feature type="domain" description="FAD-binding" evidence="4">
    <location>
        <begin position="4"/>
        <end position="343"/>
    </location>
</feature>
<keyword evidence="5" id="KW-0503">Monooxygenase</keyword>
<sequence>MPHTDVLIIGAGPTGLVLALWLSKLGISVRILDKTSTPGTTSRALAVQARTLELYRQLDLADTIVSAGHQVPAANLWVKGQPAARLPFNSIGADLTPYPFLEIYPQDQHEQLLIERLQGFGIEVERNTELLDFTQHDTTVTARLRLPDGSEATCDAYYLAGCDGARSTVRKGLNIGFPGGTYQQVFYVADVDAIGPSINGELHVDLDEADFLAVFPLAGEGRARLIGTVRDERAERPEQLRFEDVGQRAIDHLKIEVLKVNWFSTYRVHHRVAEHFRQRRAFLLGDAAHVHSPAGGQGMNTGIGDAINLAWKLCSVIKGKAGDALLDSYPIERLAFARRLVATTDQVFTFATADGSIANLLRTRLAPVLIPRMAALRAARGLLFRTVSQLSLNYRLMPLSFGSAGHVQGGDRMPWVVAGERDNFAGLSRLCWQVQVYGLASKEVSAWCAARHLPLEVFPWCSAYAAAGLARNALYLLRPDSYVALAETSATTVALERYFSERALQPW</sequence>
<dbReference type="AlphaFoldDB" id="A0A9Q2XMI2"/>
<dbReference type="PANTHER" id="PTHR43004:SF19">
    <property type="entry name" value="BINDING MONOOXYGENASE, PUTATIVE (JCVI)-RELATED"/>
    <property type="match status" value="1"/>
</dbReference>